<dbReference type="Pfam" id="PF03446">
    <property type="entry name" value="NAD_binding_2"/>
    <property type="match status" value="1"/>
</dbReference>
<evidence type="ECO:0000256" key="4">
    <source>
        <dbReference type="PIRSR" id="PIRSR000103-1"/>
    </source>
</evidence>
<proteinExistence type="inferred from homology"/>
<evidence type="ECO:0000256" key="1">
    <source>
        <dbReference type="ARBA" id="ARBA00007598"/>
    </source>
</evidence>
<evidence type="ECO:0000256" key="2">
    <source>
        <dbReference type="ARBA" id="ARBA00023002"/>
    </source>
</evidence>
<dbReference type="Gene3D" id="1.10.1040.10">
    <property type="entry name" value="N-(1-d-carboxylethyl)-l-norvaline Dehydrogenase, domain 2"/>
    <property type="match status" value="1"/>
</dbReference>
<keyword evidence="8" id="KW-1185">Reference proteome</keyword>
<protein>
    <submittedName>
        <fullName evidence="7">Uncharacterized protein</fullName>
    </submittedName>
</protein>
<dbReference type="PANTHER" id="PTHR43580">
    <property type="entry name" value="OXIDOREDUCTASE GLYR1-RELATED"/>
    <property type="match status" value="1"/>
</dbReference>
<gene>
    <name evidence="7" type="ORF">NUU61_002748</name>
</gene>
<dbReference type="GO" id="GO:0016491">
    <property type="term" value="F:oxidoreductase activity"/>
    <property type="evidence" value="ECO:0007669"/>
    <property type="project" value="UniProtKB-KW"/>
</dbReference>
<dbReference type="InterPro" id="IPR008927">
    <property type="entry name" value="6-PGluconate_DH-like_C_sf"/>
</dbReference>
<dbReference type="SUPFAM" id="SSF48179">
    <property type="entry name" value="6-phosphogluconate dehydrogenase C-terminal domain-like"/>
    <property type="match status" value="1"/>
</dbReference>
<dbReference type="Pfam" id="PF14833">
    <property type="entry name" value="NAD_binding_11"/>
    <property type="match status" value="1"/>
</dbReference>
<dbReference type="GO" id="GO:0051287">
    <property type="term" value="F:NAD binding"/>
    <property type="evidence" value="ECO:0007669"/>
    <property type="project" value="InterPro"/>
</dbReference>
<dbReference type="InterPro" id="IPR029154">
    <property type="entry name" value="HIBADH-like_NADP-bd"/>
</dbReference>
<evidence type="ECO:0000259" key="5">
    <source>
        <dbReference type="Pfam" id="PF03446"/>
    </source>
</evidence>
<dbReference type="RefSeq" id="XP_056514397.1">
    <property type="nucleotide sequence ID" value="XM_056653330.1"/>
</dbReference>
<comment type="caution">
    <text evidence="7">The sequence shown here is derived from an EMBL/GenBank/DDBJ whole genome shotgun (WGS) entry which is preliminary data.</text>
</comment>
<dbReference type="Gene3D" id="3.40.50.720">
    <property type="entry name" value="NAD(P)-binding Rossmann-like Domain"/>
    <property type="match status" value="1"/>
</dbReference>
<evidence type="ECO:0000313" key="8">
    <source>
        <dbReference type="Proteomes" id="UP001141434"/>
    </source>
</evidence>
<keyword evidence="3" id="KW-0520">NAD</keyword>
<comment type="similarity">
    <text evidence="1">Belongs to the HIBADH-related family. NP60 subfamily.</text>
</comment>
<dbReference type="InterPro" id="IPR006115">
    <property type="entry name" value="6PGDH_NADP-bd"/>
</dbReference>
<evidence type="ECO:0000259" key="6">
    <source>
        <dbReference type="Pfam" id="PF14833"/>
    </source>
</evidence>
<dbReference type="GO" id="GO:0050661">
    <property type="term" value="F:NADP binding"/>
    <property type="evidence" value="ECO:0007669"/>
    <property type="project" value="InterPro"/>
</dbReference>
<dbReference type="PIRSF" id="PIRSF000103">
    <property type="entry name" value="HIBADH"/>
    <property type="match status" value="1"/>
</dbReference>
<dbReference type="InterPro" id="IPR036291">
    <property type="entry name" value="NAD(P)-bd_dom_sf"/>
</dbReference>
<dbReference type="GeneID" id="81392498"/>
<dbReference type="InterPro" id="IPR013328">
    <property type="entry name" value="6PGD_dom2"/>
</dbReference>
<reference evidence="7" key="1">
    <citation type="submission" date="2022-11" db="EMBL/GenBank/DDBJ databases">
        <authorList>
            <person name="Petersen C."/>
        </authorList>
    </citation>
    <scope>NUCLEOTIDE SEQUENCE</scope>
    <source>
        <strain evidence="7">IBT 34128</strain>
    </source>
</reference>
<evidence type="ECO:0000313" key="7">
    <source>
        <dbReference type="EMBL" id="KAJ5105401.1"/>
    </source>
</evidence>
<dbReference type="EMBL" id="JAPMSZ010000004">
    <property type="protein sequence ID" value="KAJ5105401.1"/>
    <property type="molecule type" value="Genomic_DNA"/>
</dbReference>
<dbReference type="PANTHER" id="PTHR43580:SF2">
    <property type="entry name" value="CYTOKINE-LIKE NUCLEAR FACTOR N-PAC"/>
    <property type="match status" value="1"/>
</dbReference>
<feature type="domain" description="6-phosphogluconate dehydrogenase NADP-binding" evidence="5">
    <location>
        <begin position="3"/>
        <end position="152"/>
    </location>
</feature>
<organism evidence="7 8">
    <name type="scientific">Penicillium alfredii</name>
    <dbReference type="NCBI Taxonomy" id="1506179"/>
    <lineage>
        <taxon>Eukaryota</taxon>
        <taxon>Fungi</taxon>
        <taxon>Dikarya</taxon>
        <taxon>Ascomycota</taxon>
        <taxon>Pezizomycotina</taxon>
        <taxon>Eurotiomycetes</taxon>
        <taxon>Eurotiomycetidae</taxon>
        <taxon>Eurotiales</taxon>
        <taxon>Aspergillaceae</taxon>
        <taxon>Penicillium</taxon>
    </lineage>
</organism>
<name>A0A9W9FS15_9EURO</name>
<dbReference type="OrthoDB" id="21615at2759"/>
<reference evidence="7" key="2">
    <citation type="journal article" date="2023" name="IMA Fungus">
        <title>Comparative genomic study of the Penicillium genus elucidates a diverse pangenome and 15 lateral gene transfer events.</title>
        <authorList>
            <person name="Petersen C."/>
            <person name="Sorensen T."/>
            <person name="Nielsen M.R."/>
            <person name="Sondergaard T.E."/>
            <person name="Sorensen J.L."/>
            <person name="Fitzpatrick D.A."/>
            <person name="Frisvad J.C."/>
            <person name="Nielsen K.L."/>
        </authorList>
    </citation>
    <scope>NUCLEOTIDE SEQUENCE</scope>
    <source>
        <strain evidence="7">IBT 34128</strain>
    </source>
</reference>
<dbReference type="Proteomes" id="UP001141434">
    <property type="component" value="Unassembled WGS sequence"/>
</dbReference>
<accession>A0A9W9FS15</accession>
<dbReference type="InterPro" id="IPR051265">
    <property type="entry name" value="HIBADH-related_NP60_sf"/>
</dbReference>
<evidence type="ECO:0000256" key="3">
    <source>
        <dbReference type="ARBA" id="ARBA00023027"/>
    </source>
</evidence>
<feature type="active site" evidence="4">
    <location>
        <position position="168"/>
    </location>
</feature>
<dbReference type="SUPFAM" id="SSF51735">
    <property type="entry name" value="NAD(P)-binding Rossmann-fold domains"/>
    <property type="match status" value="1"/>
</dbReference>
<sequence length="287" mass="31042">MRLGFLGLGFMGVPMARILSRRFPLIVWNQSPTKYVALKKDRGKVSIGETHTKVVENLDIIFMMLFNAAATSSILSKDLKKDIRGKILVNTSLVTVEFSKSFDEEVREASGQFLEMPVSGSKIPVEQGQLVAMMSGDPDLAKLVEPFVEPLSFSAIYCDPIGSGLKAKYAVNTLLITLTVGLAESMNLAQAQGLNFEAFAKVLDACPMASPYSKIRVGKMLNQDWSPQAATKDCYNSTQLIQSAAVAANSRSPLTAVCGELYAKAMGTGMGEEDMISVAKQIASHQT</sequence>
<dbReference type="AlphaFoldDB" id="A0A9W9FS15"/>
<dbReference type="InterPro" id="IPR015815">
    <property type="entry name" value="HIBADH-related"/>
</dbReference>
<keyword evidence="2" id="KW-0560">Oxidoreductase</keyword>
<feature type="domain" description="3-hydroxyisobutyrate dehydrogenase-like NAD-binding" evidence="6">
    <location>
        <begin position="162"/>
        <end position="280"/>
    </location>
</feature>